<evidence type="ECO:0000313" key="1">
    <source>
        <dbReference type="EMBL" id="MFC5750856.1"/>
    </source>
</evidence>
<dbReference type="RefSeq" id="WP_378286659.1">
    <property type="nucleotide sequence ID" value="NZ_JBHSON010000059.1"/>
</dbReference>
<name>A0ABW1A5X9_9ACTN</name>
<evidence type="ECO:0000313" key="2">
    <source>
        <dbReference type="Proteomes" id="UP001596074"/>
    </source>
</evidence>
<dbReference type="EMBL" id="JBHSON010000059">
    <property type="protein sequence ID" value="MFC5750856.1"/>
    <property type="molecule type" value="Genomic_DNA"/>
</dbReference>
<organism evidence="1 2">
    <name type="scientific">Actinomadura rugatobispora</name>
    <dbReference type="NCBI Taxonomy" id="1994"/>
    <lineage>
        <taxon>Bacteria</taxon>
        <taxon>Bacillati</taxon>
        <taxon>Actinomycetota</taxon>
        <taxon>Actinomycetes</taxon>
        <taxon>Streptosporangiales</taxon>
        <taxon>Thermomonosporaceae</taxon>
        <taxon>Actinomadura</taxon>
    </lineage>
</organism>
<reference evidence="2" key="1">
    <citation type="journal article" date="2019" name="Int. J. Syst. Evol. Microbiol.">
        <title>The Global Catalogue of Microorganisms (GCM) 10K type strain sequencing project: providing services to taxonomists for standard genome sequencing and annotation.</title>
        <authorList>
            <consortium name="The Broad Institute Genomics Platform"/>
            <consortium name="The Broad Institute Genome Sequencing Center for Infectious Disease"/>
            <person name="Wu L."/>
            <person name="Ma J."/>
        </authorList>
    </citation>
    <scope>NUCLEOTIDE SEQUENCE [LARGE SCALE GENOMIC DNA]</scope>
    <source>
        <strain evidence="2">KCTC 42087</strain>
    </source>
</reference>
<gene>
    <name evidence="1" type="ORF">ACFPZN_35005</name>
</gene>
<dbReference type="SUPFAM" id="SSF101898">
    <property type="entry name" value="NHL repeat"/>
    <property type="match status" value="1"/>
</dbReference>
<comment type="caution">
    <text evidence="1">The sequence shown here is derived from an EMBL/GenBank/DDBJ whole genome shotgun (WGS) entry which is preliminary data.</text>
</comment>
<sequence length="250" mass="27136">MNTGVLMAAVHSGERLYLARFDGTAFQPVAPPPDVAYAYDTRLWAGPAGVWIQIRVPGPDSTIRPALFRRVGDAWEADPLAGRLQDGLSDLQARTATEAWTGSCRYNTATERSEAVVLHWNGSAWTMLPPLPTDSCVTSVAPTGGGTVWALTYDTLYRWNGTTWTASAPEGNFDNYGKKVRLDKDGNPLVIVPRPIIYGRAPLLRYAGGTWQTFTTPVETWVGDLSVAPGGRIWVTGNTLIDSPVMLTSP</sequence>
<keyword evidence="2" id="KW-1185">Reference proteome</keyword>
<proteinExistence type="predicted"/>
<dbReference type="Proteomes" id="UP001596074">
    <property type="component" value="Unassembled WGS sequence"/>
</dbReference>
<protein>
    <submittedName>
        <fullName evidence="1">Uncharacterized protein</fullName>
    </submittedName>
</protein>
<accession>A0ABW1A5X9</accession>